<evidence type="ECO:0000313" key="2">
    <source>
        <dbReference type="Proteomes" id="UP001140087"/>
    </source>
</evidence>
<reference evidence="1" key="1">
    <citation type="submission" date="2022-07" db="EMBL/GenBank/DDBJ databases">
        <title>Phylogenomic reconstructions and comparative analyses of Kickxellomycotina fungi.</title>
        <authorList>
            <person name="Reynolds N.K."/>
            <person name="Stajich J.E."/>
            <person name="Barry K."/>
            <person name="Grigoriev I.V."/>
            <person name="Crous P."/>
            <person name="Smith M.E."/>
        </authorList>
    </citation>
    <scope>NUCLEOTIDE SEQUENCE</scope>
    <source>
        <strain evidence="1">BCRC 34780</strain>
    </source>
</reference>
<feature type="non-terminal residue" evidence="1">
    <location>
        <position position="1"/>
    </location>
</feature>
<accession>A0ACC1L3Z3</accession>
<protein>
    <submittedName>
        <fullName evidence="1">Uncharacterized protein</fullName>
    </submittedName>
</protein>
<evidence type="ECO:0000313" key="1">
    <source>
        <dbReference type="EMBL" id="KAJ2800378.1"/>
    </source>
</evidence>
<name>A0ACC1L3Z3_9FUNG</name>
<dbReference type="Proteomes" id="UP001140087">
    <property type="component" value="Unassembled WGS sequence"/>
</dbReference>
<proteinExistence type="predicted"/>
<keyword evidence="2" id="KW-1185">Reference proteome</keyword>
<organism evidence="1 2">
    <name type="scientific">Coemansia helicoidea</name>
    <dbReference type="NCBI Taxonomy" id="1286919"/>
    <lineage>
        <taxon>Eukaryota</taxon>
        <taxon>Fungi</taxon>
        <taxon>Fungi incertae sedis</taxon>
        <taxon>Zoopagomycota</taxon>
        <taxon>Kickxellomycotina</taxon>
        <taxon>Kickxellomycetes</taxon>
        <taxon>Kickxellales</taxon>
        <taxon>Kickxellaceae</taxon>
        <taxon>Coemansia</taxon>
    </lineage>
</organism>
<dbReference type="EMBL" id="JANBUN010000960">
    <property type="protein sequence ID" value="KAJ2800378.1"/>
    <property type="molecule type" value="Genomic_DNA"/>
</dbReference>
<gene>
    <name evidence="1" type="ORF">H4R21_003197</name>
</gene>
<sequence length="154" mass="16645">SDSSSESESEPESSTSGSDSDSSDSSSSSESDSDSESSSDELPKETQQLAKRQKEALAKLQQLEIGLEPHVATNLDLLQVQRQKQQASLDQQAQSRFREIYMDYVTTGFGADLDALRKDGAMDDEGLDVLVDALETGVLSFTASEQQMIIDEAG</sequence>
<comment type="caution">
    <text evidence="1">The sequence shown here is derived from an EMBL/GenBank/DDBJ whole genome shotgun (WGS) entry which is preliminary data.</text>
</comment>